<dbReference type="AlphaFoldDB" id="A0A409V992"/>
<comment type="similarity">
    <text evidence="1">Belongs to the AAA ATPase family.</text>
</comment>
<feature type="region of interest" description="Disordered" evidence="8">
    <location>
        <begin position="100"/>
        <end position="192"/>
    </location>
</feature>
<proteinExistence type="inferred from homology"/>
<dbReference type="GO" id="GO:0016887">
    <property type="term" value="F:ATP hydrolysis activity"/>
    <property type="evidence" value="ECO:0007669"/>
    <property type="project" value="InterPro"/>
</dbReference>
<accession>A0A409V992</accession>
<dbReference type="FunFam" id="3.40.50.300:FF:000149">
    <property type="entry name" value="Nuclear valosin-containing protein-like"/>
    <property type="match status" value="1"/>
</dbReference>
<dbReference type="STRING" id="181874.A0A409V992"/>
<dbReference type="Proteomes" id="UP000284842">
    <property type="component" value="Unassembled WGS sequence"/>
</dbReference>
<feature type="region of interest" description="Disordered" evidence="8">
    <location>
        <begin position="711"/>
        <end position="730"/>
    </location>
</feature>
<feature type="compositionally biased region" description="Pro residues" evidence="8">
    <location>
        <begin position="856"/>
        <end position="866"/>
    </location>
</feature>
<dbReference type="GO" id="GO:0042254">
    <property type="term" value="P:ribosome biogenesis"/>
    <property type="evidence" value="ECO:0007669"/>
    <property type="project" value="TreeGrafter"/>
</dbReference>
<dbReference type="SUPFAM" id="SSF52540">
    <property type="entry name" value="P-loop containing nucleoside triphosphate hydrolases"/>
    <property type="match status" value="2"/>
</dbReference>
<feature type="compositionally biased region" description="Basic and acidic residues" evidence="8">
    <location>
        <begin position="838"/>
        <end position="854"/>
    </location>
</feature>
<gene>
    <name evidence="10" type="ORF">CVT24_005692</name>
</gene>
<dbReference type="FunFam" id="3.40.50.300:FF:000365">
    <property type="entry name" value="Ribosome biogenesis ATPase RIX7"/>
    <property type="match status" value="1"/>
</dbReference>
<dbReference type="Gene3D" id="1.10.8.60">
    <property type="match status" value="2"/>
</dbReference>
<protein>
    <recommendedName>
        <fullName evidence="6">Peroxisomal ATPase PEX1</fullName>
    </recommendedName>
    <alternativeName>
        <fullName evidence="5">Peroxin-1</fullName>
    </alternativeName>
</protein>
<dbReference type="PANTHER" id="PTHR23077:SF171">
    <property type="entry name" value="NUCLEAR VALOSIN-CONTAINING PROTEIN-LIKE"/>
    <property type="match status" value="1"/>
</dbReference>
<dbReference type="FunFam" id="1.10.8.60:FF:000081">
    <property type="entry name" value="AAA family ATPase/60S ribosome export protein"/>
    <property type="match status" value="1"/>
</dbReference>
<dbReference type="Pfam" id="PF00004">
    <property type="entry name" value="AAA"/>
    <property type="match status" value="2"/>
</dbReference>
<evidence type="ECO:0000256" key="2">
    <source>
        <dbReference type="ARBA" id="ARBA00022593"/>
    </source>
</evidence>
<keyword evidence="2" id="KW-0962">Peroxisome biogenesis</keyword>
<dbReference type="GO" id="GO:0003723">
    <property type="term" value="F:RNA binding"/>
    <property type="evidence" value="ECO:0007669"/>
    <property type="project" value="TreeGrafter"/>
</dbReference>
<evidence type="ECO:0000259" key="9">
    <source>
        <dbReference type="SMART" id="SM00382"/>
    </source>
</evidence>
<reference evidence="10 11" key="1">
    <citation type="journal article" date="2018" name="Evol. Lett.">
        <title>Horizontal gene cluster transfer increased hallucinogenic mushroom diversity.</title>
        <authorList>
            <person name="Reynolds H.T."/>
            <person name="Vijayakumar V."/>
            <person name="Gluck-Thaler E."/>
            <person name="Korotkin H.B."/>
            <person name="Matheny P.B."/>
            <person name="Slot J.C."/>
        </authorList>
    </citation>
    <scope>NUCLEOTIDE SEQUENCE [LARGE SCALE GENOMIC DNA]</scope>
    <source>
        <strain evidence="10 11">2629</strain>
    </source>
</reference>
<evidence type="ECO:0000256" key="6">
    <source>
        <dbReference type="ARBA" id="ARBA00034532"/>
    </source>
</evidence>
<dbReference type="PANTHER" id="PTHR23077">
    <property type="entry name" value="AAA-FAMILY ATPASE"/>
    <property type="match status" value="1"/>
</dbReference>
<dbReference type="EMBL" id="NHTK01006128">
    <property type="protein sequence ID" value="PPQ63232.1"/>
    <property type="molecule type" value="Genomic_DNA"/>
</dbReference>
<evidence type="ECO:0000313" key="11">
    <source>
        <dbReference type="Proteomes" id="UP000284842"/>
    </source>
</evidence>
<comment type="caution">
    <text evidence="10">The sequence shown here is derived from an EMBL/GenBank/DDBJ whole genome shotgun (WGS) entry which is preliminary data.</text>
</comment>
<feature type="compositionally biased region" description="Polar residues" evidence="8">
    <location>
        <begin position="142"/>
        <end position="153"/>
    </location>
</feature>
<dbReference type="GO" id="GO:0005634">
    <property type="term" value="C:nucleus"/>
    <property type="evidence" value="ECO:0007669"/>
    <property type="project" value="TreeGrafter"/>
</dbReference>
<dbReference type="OrthoDB" id="27435at2759"/>
<feature type="region of interest" description="Disordered" evidence="8">
    <location>
        <begin position="835"/>
        <end position="866"/>
    </location>
</feature>
<organism evidence="10 11">
    <name type="scientific">Panaeolus cyanescens</name>
    <dbReference type="NCBI Taxonomy" id="181874"/>
    <lineage>
        <taxon>Eukaryota</taxon>
        <taxon>Fungi</taxon>
        <taxon>Dikarya</taxon>
        <taxon>Basidiomycota</taxon>
        <taxon>Agaricomycotina</taxon>
        <taxon>Agaricomycetes</taxon>
        <taxon>Agaricomycetidae</taxon>
        <taxon>Agaricales</taxon>
        <taxon>Agaricineae</taxon>
        <taxon>Galeropsidaceae</taxon>
        <taxon>Panaeolus</taxon>
    </lineage>
</organism>
<feature type="compositionally biased region" description="Polar residues" evidence="8">
    <location>
        <begin position="106"/>
        <end position="120"/>
    </location>
</feature>
<dbReference type="InterPro" id="IPR003960">
    <property type="entry name" value="ATPase_AAA_CS"/>
</dbReference>
<dbReference type="InterPro" id="IPR003959">
    <property type="entry name" value="ATPase_AAA_core"/>
</dbReference>
<sequence length="866" mass="93189">MKGIVSTIDRRKAFESLSAGSQDRGYDVYPRRFNQTNEISPPSRLGRYHAARTVCDIDDDGDISEYISYDNQGFIDEVSDAQGSNVLNRSMQGLWSNHRRRVNLNAPPSSTPETVVSTPATEDAGPAVANSTEAPTVPAVPGTTQESDDSFTPNGKRKTRSSRTTEASSSKRSKIMTGSGGSSGKDYSPPATRLSDLGGVESCIEKMLELVAMPLCHPEVYLHTGVQPPRGVLLHGPPGCGKTLLAHAMAGELGVPFISISAPSIVSGMSGESEKTLRETFDEAKRVAPCLLFIDEIDAITPKRESAQREMERRIVAQFLTCMDDMSWDKTDNKPVIVIGATNRPDALDAALRRAGRFDHEICMSVPDDIARAQILKVLCAKLRLEGDFDFAALAKATPGYVGADLAALTGAAGIIAVKRIFKQLSEGSLTLLPPESGSGGEDVSMAVDIPSSSPVSLFPSLASSAPHTLAHFLLTHPLPLTPTQLEPLCLTSEDFHVALGHVQPSSKREGFATIPDVSWSDIGALRSLRQELLMSVVHPIRRPEVFAQVGVEGGCGVLMWGPPGCGKTLVAKAVARESRASFISVKGPEVLNKYVGESERAVRQLFSRARASAPCVIFFDELDALVPRRDDNLSESSARVVNTLLTELDGLEPRKQVYVIAATNRPDMIDPAMVRPGRLDKLLFVDLPAAEERAEIIRTLLRKVPVGSSEKSRGFMGDEQNSDEAAGKERVKDAIGKLVAERCDGYSGADLAALVREAAVTALRRTLARLDHFDEAGNSTSDLPSSMSTSDGDSTSIVLFEDFITAIEKIGPSVSPAQRRKYKNLHMKYAGLPVKGVRVEESRDDGESLKHGSTEPPPPDSSVAA</sequence>
<evidence type="ECO:0000256" key="8">
    <source>
        <dbReference type="SAM" id="MobiDB-lite"/>
    </source>
</evidence>
<dbReference type="PROSITE" id="PS00674">
    <property type="entry name" value="AAA"/>
    <property type="match status" value="1"/>
</dbReference>
<dbReference type="SMART" id="SM00382">
    <property type="entry name" value="AAA"/>
    <property type="match status" value="2"/>
</dbReference>
<dbReference type="InParanoid" id="A0A409V992"/>
<evidence type="ECO:0000256" key="4">
    <source>
        <dbReference type="ARBA" id="ARBA00022840"/>
    </source>
</evidence>
<evidence type="ECO:0000313" key="10">
    <source>
        <dbReference type="EMBL" id="PPQ63232.1"/>
    </source>
</evidence>
<evidence type="ECO:0000256" key="1">
    <source>
        <dbReference type="ARBA" id="ARBA00006914"/>
    </source>
</evidence>
<dbReference type="InterPro" id="IPR050168">
    <property type="entry name" value="AAA_ATPase_domain"/>
</dbReference>
<dbReference type="Pfam" id="PF17862">
    <property type="entry name" value="AAA_lid_3"/>
    <property type="match status" value="2"/>
</dbReference>
<dbReference type="InterPro" id="IPR041569">
    <property type="entry name" value="AAA_lid_3"/>
</dbReference>
<dbReference type="GO" id="GO:0005524">
    <property type="term" value="F:ATP binding"/>
    <property type="evidence" value="ECO:0007669"/>
    <property type="project" value="UniProtKB-KW"/>
</dbReference>
<keyword evidence="4" id="KW-0067">ATP-binding</keyword>
<dbReference type="CDD" id="cd19518">
    <property type="entry name" value="RecA-like_NVL_r1-like"/>
    <property type="match status" value="1"/>
</dbReference>
<dbReference type="InterPro" id="IPR027417">
    <property type="entry name" value="P-loop_NTPase"/>
</dbReference>
<comment type="catalytic activity">
    <reaction evidence="7">
        <text>ATP + H2O = ADP + phosphate + H(+)</text>
        <dbReference type="Rhea" id="RHEA:13065"/>
        <dbReference type="ChEBI" id="CHEBI:15377"/>
        <dbReference type="ChEBI" id="CHEBI:15378"/>
        <dbReference type="ChEBI" id="CHEBI:30616"/>
        <dbReference type="ChEBI" id="CHEBI:43474"/>
        <dbReference type="ChEBI" id="CHEBI:456216"/>
    </reaction>
    <physiologicalReaction direction="left-to-right" evidence="7">
        <dbReference type="Rhea" id="RHEA:13066"/>
    </physiologicalReaction>
</comment>
<dbReference type="Gene3D" id="3.40.50.300">
    <property type="entry name" value="P-loop containing nucleotide triphosphate hydrolases"/>
    <property type="match status" value="2"/>
</dbReference>
<dbReference type="GO" id="GO:1990275">
    <property type="term" value="F:preribosome binding"/>
    <property type="evidence" value="ECO:0007669"/>
    <property type="project" value="TreeGrafter"/>
</dbReference>
<name>A0A409V992_9AGAR</name>
<dbReference type="GO" id="GO:0007031">
    <property type="term" value="P:peroxisome organization"/>
    <property type="evidence" value="ECO:0007669"/>
    <property type="project" value="UniProtKB-KW"/>
</dbReference>
<feature type="domain" description="AAA+ ATPase" evidence="9">
    <location>
        <begin position="228"/>
        <end position="368"/>
    </location>
</feature>
<feature type="domain" description="AAA+ ATPase" evidence="9">
    <location>
        <begin position="554"/>
        <end position="690"/>
    </location>
</feature>
<evidence type="ECO:0000256" key="3">
    <source>
        <dbReference type="ARBA" id="ARBA00022741"/>
    </source>
</evidence>
<dbReference type="InterPro" id="IPR003593">
    <property type="entry name" value="AAA+_ATPase"/>
</dbReference>
<evidence type="ECO:0000256" key="5">
    <source>
        <dbReference type="ARBA" id="ARBA00032509"/>
    </source>
</evidence>
<evidence type="ECO:0000256" key="7">
    <source>
        <dbReference type="ARBA" id="ARBA00048778"/>
    </source>
</evidence>
<keyword evidence="3" id="KW-0547">Nucleotide-binding</keyword>
<dbReference type="FunCoup" id="A0A409V992">
    <property type="interactions" value="681"/>
</dbReference>
<keyword evidence="11" id="KW-1185">Reference proteome</keyword>